<sequence length="783" mass="88628">MQQPTPPQHRHHHSQEQTSSSARNALALSEIRSLVGIFLLGSNRDLIHCMGVCKDWRPDFRRLLYYDLQLTGQTHGAIISPLQWRAYGSYTRSLAIEEPTVSHQGAKSNLKKKYSRSARDSQDSGTLRSPDYNLDSALHCPNLQHLTVKLNTRNLSLCCWTRQDDEWDLDREGSPEAQDKEEQERNSLFNTTVALRYSQKMDAYFVKTSNRILALLHHHPHLKSFNWVGVSDTHMVQLGRYLLKRTSSENPMQLVELRLQHLRASVQELNRIIVNCPRLLRLHLRTLMLDTTSNWPELSERFGTDAALAPVHPSQLDNEGQEPQPRNRKAILDLQKIQSLTLDEPHFPPLQLLIDGPSLRHLQLAMCQAPPGFNATTGAHLNQPPVNQVEAPSPHAPPAFSVSWACPQLTHYTHDQAPQPAAVFCQNLLDSSQYTLTSLALTSHTLETTFISSLISNNHHCSTLTHLDLTNSAWIKSADVHLLLCHCPELLEFIGPQGVLWGEDLLRSQKSWACVKLRRLRLLICLARPDSELWELCLRDDTQRDPGQELGQSGAVPLFFPMQRILRIQSDDVVILETVDPEAEAAAAEGDNEEEGDGEQEAQTREEDDTAEVEQGQGQFSSSTSNTIWLRDVQDSVLEQLSKLTELESLDLSGGFKAFRFLVEHPRGIPWALDAGLDRLKGLSRMKELVVTGWENKMERQEVKWMKQHWPQLRSIINKSGNLTEGVVKTGANANDPSSRAWTRKTRAGDDLVVGWLAFEICLAQEWPERFSYTSAEDHPLKK</sequence>
<dbReference type="EMBL" id="JAIFTL010000070">
    <property type="protein sequence ID" value="KAG9324332.1"/>
    <property type="molecule type" value="Genomic_DNA"/>
</dbReference>
<dbReference type="Gene3D" id="3.80.10.10">
    <property type="entry name" value="Ribonuclease Inhibitor"/>
    <property type="match status" value="1"/>
</dbReference>
<accession>A0A9P8A4S4</accession>
<proteinExistence type="predicted"/>
<feature type="region of interest" description="Disordered" evidence="1">
    <location>
        <begin position="582"/>
        <end position="623"/>
    </location>
</feature>
<organism evidence="2 3">
    <name type="scientific">Mortierella alpina</name>
    <name type="common">Oleaginous fungus</name>
    <name type="synonym">Mortierella renispora</name>
    <dbReference type="NCBI Taxonomy" id="64518"/>
    <lineage>
        <taxon>Eukaryota</taxon>
        <taxon>Fungi</taxon>
        <taxon>Fungi incertae sedis</taxon>
        <taxon>Mucoromycota</taxon>
        <taxon>Mortierellomycotina</taxon>
        <taxon>Mortierellomycetes</taxon>
        <taxon>Mortierellales</taxon>
        <taxon>Mortierellaceae</taxon>
        <taxon>Mortierella</taxon>
    </lineage>
</organism>
<evidence type="ECO:0000313" key="2">
    <source>
        <dbReference type="EMBL" id="KAG9324332.1"/>
    </source>
</evidence>
<gene>
    <name evidence="2" type="ORF">KVV02_006578</name>
</gene>
<dbReference type="GO" id="GO:0019005">
    <property type="term" value="C:SCF ubiquitin ligase complex"/>
    <property type="evidence" value="ECO:0007669"/>
    <property type="project" value="TreeGrafter"/>
</dbReference>
<dbReference type="PANTHER" id="PTHR13318">
    <property type="entry name" value="PARTNER OF PAIRED, ISOFORM B-RELATED"/>
    <property type="match status" value="1"/>
</dbReference>
<dbReference type="Proteomes" id="UP000717515">
    <property type="component" value="Unassembled WGS sequence"/>
</dbReference>
<feature type="region of interest" description="Disordered" evidence="1">
    <location>
        <begin position="101"/>
        <end position="129"/>
    </location>
</feature>
<feature type="compositionally biased region" description="Acidic residues" evidence="1">
    <location>
        <begin position="590"/>
        <end position="612"/>
    </location>
</feature>
<protein>
    <submittedName>
        <fullName evidence="2">Uncharacterized protein</fullName>
    </submittedName>
</protein>
<evidence type="ECO:0000313" key="3">
    <source>
        <dbReference type="Proteomes" id="UP000717515"/>
    </source>
</evidence>
<reference evidence="2" key="1">
    <citation type="submission" date="2021-07" db="EMBL/GenBank/DDBJ databases">
        <title>Draft genome of Mortierella alpina, strain LL118, isolated from an aspen leaf litter sample.</title>
        <authorList>
            <person name="Yang S."/>
            <person name="Vinatzer B.A."/>
        </authorList>
    </citation>
    <scope>NUCLEOTIDE SEQUENCE</scope>
    <source>
        <strain evidence="2">LL118</strain>
    </source>
</reference>
<dbReference type="InterPro" id="IPR032675">
    <property type="entry name" value="LRR_dom_sf"/>
</dbReference>
<dbReference type="AlphaFoldDB" id="A0A9P8A4S4"/>
<dbReference type="GO" id="GO:0031146">
    <property type="term" value="P:SCF-dependent proteasomal ubiquitin-dependent protein catabolic process"/>
    <property type="evidence" value="ECO:0007669"/>
    <property type="project" value="TreeGrafter"/>
</dbReference>
<comment type="caution">
    <text evidence="2">The sequence shown here is derived from an EMBL/GenBank/DDBJ whole genome shotgun (WGS) entry which is preliminary data.</text>
</comment>
<dbReference type="SUPFAM" id="SSF52047">
    <property type="entry name" value="RNI-like"/>
    <property type="match status" value="1"/>
</dbReference>
<feature type="region of interest" description="Disordered" evidence="1">
    <location>
        <begin position="1"/>
        <end position="23"/>
    </location>
</feature>
<evidence type="ECO:0000256" key="1">
    <source>
        <dbReference type="SAM" id="MobiDB-lite"/>
    </source>
</evidence>
<name>A0A9P8A4S4_MORAP</name>